<keyword evidence="1" id="KW-0732">Signal</keyword>
<evidence type="ECO:0000256" key="1">
    <source>
        <dbReference type="SAM" id="SignalP"/>
    </source>
</evidence>
<protein>
    <submittedName>
        <fullName evidence="2">Uncharacterized protein</fullName>
    </submittedName>
</protein>
<reference evidence="2" key="2">
    <citation type="journal article" date="2023" name="IMA Fungus">
        <title>Comparative genomic study of the Penicillium genus elucidates a diverse pangenome and 15 lateral gene transfer events.</title>
        <authorList>
            <person name="Petersen C."/>
            <person name="Sorensen T."/>
            <person name="Nielsen M.R."/>
            <person name="Sondergaard T.E."/>
            <person name="Sorensen J.L."/>
            <person name="Fitzpatrick D.A."/>
            <person name="Frisvad J.C."/>
            <person name="Nielsen K.L."/>
        </authorList>
    </citation>
    <scope>NUCLEOTIDE SEQUENCE</scope>
    <source>
        <strain evidence="2">IBT 30761</strain>
    </source>
</reference>
<gene>
    <name evidence="2" type="ORF">N7532_004421</name>
</gene>
<keyword evidence="3" id="KW-1185">Reference proteome</keyword>
<feature type="signal peptide" evidence="1">
    <location>
        <begin position="1"/>
        <end position="21"/>
    </location>
</feature>
<dbReference type="AlphaFoldDB" id="A0A9W9KG41"/>
<dbReference type="Proteomes" id="UP001149074">
    <property type="component" value="Unassembled WGS sequence"/>
</dbReference>
<evidence type="ECO:0000313" key="3">
    <source>
        <dbReference type="Proteomes" id="UP001149074"/>
    </source>
</evidence>
<sequence length="124" mass="13441">MKYFSAASLLLGLVAAVPATAEKMIAMPKMDDMLNMYTPCLINCQRSLQTCVSQSGPIAETCAQNFAKCLLTCQDNIFSTMGMDRCANACTSIAIDDGAEGKDMNMVQSDLKSCLKQRCSRSMN</sequence>
<organism evidence="2 3">
    <name type="scientific">Penicillium argentinense</name>
    <dbReference type="NCBI Taxonomy" id="1131581"/>
    <lineage>
        <taxon>Eukaryota</taxon>
        <taxon>Fungi</taxon>
        <taxon>Dikarya</taxon>
        <taxon>Ascomycota</taxon>
        <taxon>Pezizomycotina</taxon>
        <taxon>Eurotiomycetes</taxon>
        <taxon>Eurotiomycetidae</taxon>
        <taxon>Eurotiales</taxon>
        <taxon>Aspergillaceae</taxon>
        <taxon>Penicillium</taxon>
    </lineage>
</organism>
<accession>A0A9W9KG41</accession>
<name>A0A9W9KG41_9EURO</name>
<feature type="chain" id="PRO_5040981801" evidence="1">
    <location>
        <begin position="22"/>
        <end position="124"/>
    </location>
</feature>
<dbReference type="EMBL" id="JAPQKI010000004">
    <property type="protein sequence ID" value="KAJ5103892.1"/>
    <property type="molecule type" value="Genomic_DNA"/>
</dbReference>
<comment type="caution">
    <text evidence="2">The sequence shown here is derived from an EMBL/GenBank/DDBJ whole genome shotgun (WGS) entry which is preliminary data.</text>
</comment>
<dbReference type="GeneID" id="81355894"/>
<evidence type="ECO:0000313" key="2">
    <source>
        <dbReference type="EMBL" id="KAJ5103892.1"/>
    </source>
</evidence>
<reference evidence="2" key="1">
    <citation type="submission" date="2022-11" db="EMBL/GenBank/DDBJ databases">
        <authorList>
            <person name="Petersen C."/>
        </authorList>
    </citation>
    <scope>NUCLEOTIDE SEQUENCE</scope>
    <source>
        <strain evidence="2">IBT 30761</strain>
    </source>
</reference>
<dbReference type="RefSeq" id="XP_056477272.1">
    <property type="nucleotide sequence ID" value="XM_056616915.1"/>
</dbReference>
<proteinExistence type="predicted"/>